<accession>A0A5D6WD89</accession>
<protein>
    <submittedName>
        <fullName evidence="2">Efflux RND transporter permease subunit</fullName>
    </submittedName>
</protein>
<proteinExistence type="predicted"/>
<evidence type="ECO:0000256" key="1">
    <source>
        <dbReference type="SAM" id="Phobius"/>
    </source>
</evidence>
<dbReference type="SUPFAM" id="SSF82714">
    <property type="entry name" value="Multidrug efflux transporter AcrB TolC docking domain, DN and DC subdomains"/>
    <property type="match status" value="2"/>
</dbReference>
<feature type="transmembrane region" description="Helical" evidence="1">
    <location>
        <begin position="527"/>
        <end position="548"/>
    </location>
</feature>
<dbReference type="InterPro" id="IPR027463">
    <property type="entry name" value="AcrB_DN_DC_subdom"/>
</dbReference>
<dbReference type="PRINTS" id="PR00702">
    <property type="entry name" value="ACRIFLAVINRP"/>
</dbReference>
<reference evidence="2 3" key="1">
    <citation type="submission" date="2019-08" db="EMBL/GenBank/DDBJ databases">
        <title>Selenomonas sp. mPRGC5 and Selenomonas sp. mPRGC8 isolated from ruminal fluid of dairy goat (Capra hircus).</title>
        <authorList>
            <person name="Poothong S."/>
            <person name="Nuengjamnong C."/>
            <person name="Tanasupawat S."/>
        </authorList>
    </citation>
    <scope>NUCLEOTIDE SEQUENCE [LARGE SCALE GENOMIC DNA]</scope>
    <source>
        <strain evidence="3">mPRGC5</strain>
    </source>
</reference>
<dbReference type="SUPFAM" id="SSF82693">
    <property type="entry name" value="Multidrug efflux transporter AcrB pore domain, PN1, PN2, PC1 and PC2 subdomains"/>
    <property type="match status" value="3"/>
</dbReference>
<comment type="caution">
    <text evidence="2">The sequence shown here is derived from an EMBL/GenBank/DDBJ whole genome shotgun (WGS) entry which is preliminary data.</text>
</comment>
<feature type="transmembrane region" description="Helical" evidence="1">
    <location>
        <begin position="428"/>
        <end position="448"/>
    </location>
</feature>
<feature type="transmembrane region" description="Helical" evidence="1">
    <location>
        <begin position="357"/>
        <end position="377"/>
    </location>
</feature>
<dbReference type="Gene3D" id="3.30.70.1320">
    <property type="entry name" value="Multidrug efflux transporter AcrB pore domain like"/>
    <property type="match status" value="1"/>
</dbReference>
<dbReference type="Gene3D" id="3.30.70.1430">
    <property type="entry name" value="Multidrug efflux transporter AcrB pore domain"/>
    <property type="match status" value="2"/>
</dbReference>
<feature type="transmembrane region" description="Helical" evidence="1">
    <location>
        <begin position="887"/>
        <end position="907"/>
    </location>
</feature>
<keyword evidence="1" id="KW-1133">Transmembrane helix</keyword>
<dbReference type="Pfam" id="PF00873">
    <property type="entry name" value="ACR_tran"/>
    <property type="match status" value="1"/>
</dbReference>
<dbReference type="Gene3D" id="1.20.1640.10">
    <property type="entry name" value="Multidrug efflux transporter AcrB transmembrane domain"/>
    <property type="match status" value="2"/>
</dbReference>
<dbReference type="OrthoDB" id="8270at2"/>
<dbReference type="GO" id="GO:0005886">
    <property type="term" value="C:plasma membrane"/>
    <property type="evidence" value="ECO:0007669"/>
    <property type="project" value="TreeGrafter"/>
</dbReference>
<gene>
    <name evidence="2" type="ORF">FZ040_00140</name>
</gene>
<feature type="transmembrane region" description="Helical" evidence="1">
    <location>
        <begin position="959"/>
        <end position="978"/>
    </location>
</feature>
<dbReference type="PANTHER" id="PTHR32063">
    <property type="match status" value="1"/>
</dbReference>
<organism evidence="2 3">
    <name type="scientific">Selenomonas ruminis</name>
    <dbReference type="NCBI Taxonomy" id="2593411"/>
    <lineage>
        <taxon>Bacteria</taxon>
        <taxon>Bacillati</taxon>
        <taxon>Bacillota</taxon>
        <taxon>Negativicutes</taxon>
        <taxon>Selenomonadales</taxon>
        <taxon>Selenomonadaceae</taxon>
        <taxon>Selenomonas</taxon>
    </lineage>
</organism>
<dbReference type="SUPFAM" id="SSF82866">
    <property type="entry name" value="Multidrug efflux transporter AcrB transmembrane domain"/>
    <property type="match status" value="2"/>
</dbReference>
<dbReference type="Gene3D" id="3.30.70.1440">
    <property type="entry name" value="Multidrug efflux transporter AcrB pore domain"/>
    <property type="match status" value="1"/>
</dbReference>
<dbReference type="EMBL" id="VTOY01000001">
    <property type="protein sequence ID" value="TYZ24494.1"/>
    <property type="molecule type" value="Genomic_DNA"/>
</dbReference>
<dbReference type="PANTHER" id="PTHR32063:SF0">
    <property type="entry name" value="SWARMING MOTILITY PROTEIN SWRC"/>
    <property type="match status" value="1"/>
</dbReference>
<dbReference type="RefSeq" id="WP_149170128.1">
    <property type="nucleotide sequence ID" value="NZ_VTOY01000001.1"/>
</dbReference>
<dbReference type="Proteomes" id="UP000323646">
    <property type="component" value="Unassembled WGS sequence"/>
</dbReference>
<name>A0A5D6WD89_9FIRM</name>
<feature type="transmembrane region" description="Helical" evidence="1">
    <location>
        <begin position="332"/>
        <end position="350"/>
    </location>
</feature>
<feature type="transmembrane region" description="Helical" evidence="1">
    <location>
        <begin position="460"/>
        <end position="483"/>
    </location>
</feature>
<keyword evidence="1" id="KW-0812">Transmembrane</keyword>
<evidence type="ECO:0000313" key="3">
    <source>
        <dbReference type="Proteomes" id="UP000323646"/>
    </source>
</evidence>
<feature type="transmembrane region" description="Helical" evidence="1">
    <location>
        <begin position="861"/>
        <end position="880"/>
    </location>
</feature>
<evidence type="ECO:0000313" key="2">
    <source>
        <dbReference type="EMBL" id="TYZ24494.1"/>
    </source>
</evidence>
<feature type="transmembrane region" description="Helical" evidence="1">
    <location>
        <begin position="12"/>
        <end position="30"/>
    </location>
</feature>
<dbReference type="Gene3D" id="3.30.2090.10">
    <property type="entry name" value="Multidrug efflux transporter AcrB TolC docking domain, DN and DC subdomains"/>
    <property type="match status" value="2"/>
</dbReference>
<feature type="transmembrane region" description="Helical" evidence="1">
    <location>
        <begin position="990"/>
        <end position="1017"/>
    </location>
</feature>
<keyword evidence="3" id="KW-1185">Reference proteome</keyword>
<sequence>MNLTRFSINRPVGISMIVMFFVVLGLYSYYRIGVELLPALNTPYVTVSVKYPGASADSVEQEIVKPVEDALSSVSNVKKITSTASYERARIMLELNFDANADTAAIDATKKVEAIKNKLPDEADSPVVIKRDINAKPIVELAVISQHSLADTYSMTDNTFQEVLQQAGGVSEIELHGGRDKEVAVEVDRDKMAAYKLTLSKISSAIRNENQLLPSGSVYTETTKSDVRVIAQYKTAKDIEKVQVQNTEGKMIPLTAVATVREQDARIARYGRLNGEDAINVLIYKNSDANVVETAGNILKAVEKLRKNYPDYQFVVVSNDADYVQDSLHNTLGTLIEGLITTGLVLFLFLRGWRSTAAVMVAIPTSLIATFFVMYVAGFTFNMMSLMGMTLCVGILVDDSIVVLENITRHLQMGEEPKLAAEHGRNEIGMAAIAITLCDAAVFMPIAFMEGMTGQYFRQFGLTIVFAGFFSLFVSFTLTPMLASRLYKHGYHPQKTKLWDYMDRLESNAVEYYEKILRWSLGHQKKLLGGITVIFIAVVSMVPLGLVGSEYMPQTDESSFTINIQGQIGSSSEETNRIAKKLEGKLAEIPEVKYYMTQAGGSTAYEGRIKVQLYDRKDRSRSVWDVANEVRRFAADIKDADIRIAETQSNVAGISGGGGARNGGGALQIELRGNNTEELNAAAERVMNILRSDVKGVTDVNSSYTEGMPELQLTVDRQKLKTYGTSLADVDTAFASAISGLSAGELKNDAANSGLDTNIKVRFKGADGYKPSDVAHVPISAGGKLIYLGDVAEIKNGRGPVSIRRVDKQRAIAIGANISGRPIGDVMSDVKKAMKKASLGDTVTYQFKGQATRMNDTFSDLLSALFLALVLIYMLLAVLYESVITPFIRMFSLPLGIIGSILLLFITHNTLNLYSMIGILVMDGIVAKNGTLLIDYTLTLMDRGRTALEAIIEAGRVRLKPIFMTTITMMVGMMPTALAMTAGSETRVSMAWVIIGGLLTSTVFTLIIIPIIFLWFYQKKEKKTCVNPKTAL</sequence>
<dbReference type="AlphaFoldDB" id="A0A5D6WD89"/>
<dbReference type="InterPro" id="IPR001036">
    <property type="entry name" value="Acrflvin-R"/>
</dbReference>
<keyword evidence="1" id="KW-0472">Membrane</keyword>
<dbReference type="GO" id="GO:0042910">
    <property type="term" value="F:xenobiotic transmembrane transporter activity"/>
    <property type="evidence" value="ECO:0007669"/>
    <property type="project" value="TreeGrafter"/>
</dbReference>